<protein>
    <submittedName>
        <fullName evidence="2">Fidgetin 1</fullName>
    </submittedName>
</protein>
<gene>
    <name evidence="2" type="ORF">OLEA9_A058507</name>
</gene>
<reference evidence="2 3" key="1">
    <citation type="submission" date="2019-12" db="EMBL/GenBank/DDBJ databases">
        <authorList>
            <person name="Alioto T."/>
            <person name="Alioto T."/>
            <person name="Gomez Garrido J."/>
        </authorList>
    </citation>
    <scope>NUCLEOTIDE SEQUENCE [LARGE SCALE GENOMIC DNA]</scope>
</reference>
<dbReference type="OrthoDB" id="1734555at2759"/>
<feature type="domain" description="FIGL1 N-terminal" evidence="1">
    <location>
        <begin position="20"/>
        <end position="93"/>
    </location>
</feature>
<comment type="caution">
    <text evidence="2">The sequence shown here is derived from an EMBL/GenBank/DDBJ whole genome shotgun (WGS) entry which is preliminary data.</text>
</comment>
<evidence type="ECO:0000313" key="3">
    <source>
        <dbReference type="Proteomes" id="UP000594638"/>
    </source>
</evidence>
<proteinExistence type="predicted"/>
<organism evidence="2 3">
    <name type="scientific">Olea europaea subsp. europaea</name>
    <dbReference type="NCBI Taxonomy" id="158383"/>
    <lineage>
        <taxon>Eukaryota</taxon>
        <taxon>Viridiplantae</taxon>
        <taxon>Streptophyta</taxon>
        <taxon>Embryophyta</taxon>
        <taxon>Tracheophyta</taxon>
        <taxon>Spermatophyta</taxon>
        <taxon>Magnoliopsida</taxon>
        <taxon>eudicotyledons</taxon>
        <taxon>Gunneridae</taxon>
        <taxon>Pentapetalae</taxon>
        <taxon>asterids</taxon>
        <taxon>lamiids</taxon>
        <taxon>Lamiales</taxon>
        <taxon>Oleaceae</taxon>
        <taxon>Oleeae</taxon>
        <taxon>Olea</taxon>
    </lineage>
</organism>
<evidence type="ECO:0000313" key="2">
    <source>
        <dbReference type="EMBL" id="CAA2956923.1"/>
    </source>
</evidence>
<sequence>MAGKEETSISKPKMEEESSVCWRKQVDDNLKRLHSLLFGTDLALEKGDFSSAQVQALGLIGFLDSRSHSQVDEAFIRPIRREAVAKLDTARRSLVPNSDRYLL</sequence>
<dbReference type="Gramene" id="OE9A058507T1">
    <property type="protein sequence ID" value="OE9A058507C1"/>
    <property type="gene ID" value="OE9A058507"/>
</dbReference>
<dbReference type="Proteomes" id="UP000594638">
    <property type="component" value="Unassembled WGS sequence"/>
</dbReference>
<name>A0A8S0PTY3_OLEEU</name>
<evidence type="ECO:0000259" key="1">
    <source>
        <dbReference type="Pfam" id="PF24347"/>
    </source>
</evidence>
<dbReference type="AlphaFoldDB" id="A0A8S0PTY3"/>
<dbReference type="Pfam" id="PF24347">
    <property type="entry name" value="FIGL1_N"/>
    <property type="match status" value="1"/>
</dbReference>
<keyword evidence="3" id="KW-1185">Reference proteome</keyword>
<dbReference type="InterPro" id="IPR056224">
    <property type="entry name" value="FIGL1_N"/>
</dbReference>
<accession>A0A8S0PTY3</accession>
<dbReference type="EMBL" id="CACTIH010000202">
    <property type="protein sequence ID" value="CAA2956923.1"/>
    <property type="molecule type" value="Genomic_DNA"/>
</dbReference>